<name>A0AA38C258_TAXCH</name>
<accession>A0AA38C258</accession>
<feature type="non-terminal residue" evidence="1">
    <location>
        <position position="94"/>
    </location>
</feature>
<dbReference type="Proteomes" id="UP000824469">
    <property type="component" value="Unassembled WGS sequence"/>
</dbReference>
<gene>
    <name evidence="1" type="ORF">KI387_042087</name>
</gene>
<protein>
    <submittedName>
        <fullName evidence="1">Uncharacterized protein</fullName>
    </submittedName>
</protein>
<evidence type="ECO:0000313" key="2">
    <source>
        <dbReference type="Proteomes" id="UP000824469"/>
    </source>
</evidence>
<organism evidence="1 2">
    <name type="scientific">Taxus chinensis</name>
    <name type="common">Chinese yew</name>
    <name type="synonym">Taxus wallichiana var. chinensis</name>
    <dbReference type="NCBI Taxonomy" id="29808"/>
    <lineage>
        <taxon>Eukaryota</taxon>
        <taxon>Viridiplantae</taxon>
        <taxon>Streptophyta</taxon>
        <taxon>Embryophyta</taxon>
        <taxon>Tracheophyta</taxon>
        <taxon>Spermatophyta</taxon>
        <taxon>Pinopsida</taxon>
        <taxon>Pinidae</taxon>
        <taxon>Conifers II</taxon>
        <taxon>Cupressales</taxon>
        <taxon>Taxaceae</taxon>
        <taxon>Taxus</taxon>
    </lineage>
</organism>
<comment type="caution">
    <text evidence="1">The sequence shown here is derived from an EMBL/GenBank/DDBJ whole genome shotgun (WGS) entry which is preliminary data.</text>
</comment>
<sequence length="94" mass="11125">EQEYADYGNNSMPNDDFQMQVQHLEIKMVQMRATSSIKAAKLGFRVPYPWAGPMPNWYSPQEKIDFVSELIPQISEWNEEMEAYQYSVEKPCQW</sequence>
<reference evidence="1 2" key="1">
    <citation type="journal article" date="2021" name="Nat. Plants">
        <title>The Taxus genome provides insights into paclitaxel biosynthesis.</title>
        <authorList>
            <person name="Xiong X."/>
            <person name="Gou J."/>
            <person name="Liao Q."/>
            <person name="Li Y."/>
            <person name="Zhou Q."/>
            <person name="Bi G."/>
            <person name="Li C."/>
            <person name="Du R."/>
            <person name="Wang X."/>
            <person name="Sun T."/>
            <person name="Guo L."/>
            <person name="Liang H."/>
            <person name="Lu P."/>
            <person name="Wu Y."/>
            <person name="Zhang Z."/>
            <person name="Ro D.K."/>
            <person name="Shang Y."/>
            <person name="Huang S."/>
            <person name="Yan J."/>
        </authorList>
    </citation>
    <scope>NUCLEOTIDE SEQUENCE [LARGE SCALE GENOMIC DNA]</scope>
    <source>
        <strain evidence="1">Ta-2019</strain>
    </source>
</reference>
<feature type="non-terminal residue" evidence="1">
    <location>
        <position position="1"/>
    </location>
</feature>
<evidence type="ECO:0000313" key="1">
    <source>
        <dbReference type="EMBL" id="KAH9292730.1"/>
    </source>
</evidence>
<dbReference type="EMBL" id="JAHRHJ020002453">
    <property type="protein sequence ID" value="KAH9292730.1"/>
    <property type="molecule type" value="Genomic_DNA"/>
</dbReference>
<keyword evidence="2" id="KW-1185">Reference proteome</keyword>
<proteinExistence type="predicted"/>
<dbReference type="AlphaFoldDB" id="A0AA38C258"/>